<protein>
    <submittedName>
        <fullName evidence="1">Uncharacterized protein</fullName>
    </submittedName>
</protein>
<dbReference type="Proteomes" id="UP000198850">
    <property type="component" value="Unassembled WGS sequence"/>
</dbReference>
<name>A0A1H4DQ93_9SPHI</name>
<organism evidence="1 2">
    <name type="scientific">Pedobacter hartonius</name>
    <dbReference type="NCBI Taxonomy" id="425514"/>
    <lineage>
        <taxon>Bacteria</taxon>
        <taxon>Pseudomonadati</taxon>
        <taxon>Bacteroidota</taxon>
        <taxon>Sphingobacteriia</taxon>
        <taxon>Sphingobacteriales</taxon>
        <taxon>Sphingobacteriaceae</taxon>
        <taxon>Pedobacter</taxon>
    </lineage>
</organism>
<reference evidence="1 2" key="1">
    <citation type="submission" date="2016-10" db="EMBL/GenBank/DDBJ databases">
        <authorList>
            <person name="de Groot N.N."/>
        </authorList>
    </citation>
    <scope>NUCLEOTIDE SEQUENCE [LARGE SCALE GENOMIC DNA]</scope>
    <source>
        <strain evidence="1 2">DSM 19033</strain>
    </source>
</reference>
<accession>A0A1H4DQ93</accession>
<evidence type="ECO:0000313" key="1">
    <source>
        <dbReference type="EMBL" id="SEA74362.1"/>
    </source>
</evidence>
<proteinExistence type="predicted"/>
<evidence type="ECO:0000313" key="2">
    <source>
        <dbReference type="Proteomes" id="UP000198850"/>
    </source>
</evidence>
<dbReference type="AlphaFoldDB" id="A0A1H4DQ93"/>
<dbReference type="STRING" id="425514.SAMN05443550_10534"/>
<dbReference type="EMBL" id="FNRA01000005">
    <property type="protein sequence ID" value="SEA74362.1"/>
    <property type="molecule type" value="Genomic_DNA"/>
</dbReference>
<keyword evidence="2" id="KW-1185">Reference proteome</keyword>
<sequence>MLLAAEAQQKALIAYSFFLKGNPPAVHSGDHPGIINYIDESNSICIFSLSSGRSFLAISQTSCKFSPNIHELTYS</sequence>
<gene>
    <name evidence="1" type="ORF">SAMN05443550_10534</name>
</gene>